<dbReference type="PANTHER" id="PTHR34427:SF10">
    <property type="entry name" value="DUF4283 DOMAIN-CONTAINING PROTEIN"/>
    <property type="match status" value="1"/>
</dbReference>
<name>A0AAF0UZ72_SOLVR</name>
<evidence type="ECO:0000313" key="2">
    <source>
        <dbReference type="EMBL" id="WMV55227.1"/>
    </source>
</evidence>
<sequence length="589" mass="67159">MGRTTFNRKTMEWIVFALREASRDNGTHTRRWKMNEQFADFFCSRKHNRFGRFISIVTVQGGNRSVIILPEYALNTGWGDIALKIANFIKDTKGPSLTDKPRMADPKILYADSVRTSKWQSKEASEAVINRNKKAISITDGNTGQEKGLLARCIVGRLNTDLKELPTLSDIRKWAVNTWKKSFEVNIYEMGGCTFLFEFPNRNMAEHIIHGEWAWRHSKLHLEWWSPTAGCCTNRGTSTWIRAVGLPLHLWTEKIFKAIGDQCGGWLETEEETSLKNHLKWARLKIKGDGGTVPKEVKIVDKDLAYFIPIWPEVQPRVVLHETKKTMDKDHWTIDGKGAKISDLITDNEQAEHVGFRSKLAAGVGHGTCDKIDKRVWTFPTGPNYNEAQFLELKKSEDTDKTKADPMLIEIEANSTDSTFFDSENGDLNANASTESQELTRVEEEEDYVDAVTVIEEEKDSEFDILCSNMQLVNCNEEDFCNCEEAEPLNFQSVEEESDGEMDASLWVHQNIIKLSKEFGVEFEGCKKEALALFKKIDSRRHSRNIETEQKTGESTKVKGIQELKGLMIDMQFHSKGTRNRGRGKALDI</sequence>
<keyword evidence="3" id="KW-1185">Reference proteome</keyword>
<evidence type="ECO:0000259" key="1">
    <source>
        <dbReference type="Pfam" id="PF14111"/>
    </source>
</evidence>
<organism evidence="2 3">
    <name type="scientific">Solanum verrucosum</name>
    <dbReference type="NCBI Taxonomy" id="315347"/>
    <lineage>
        <taxon>Eukaryota</taxon>
        <taxon>Viridiplantae</taxon>
        <taxon>Streptophyta</taxon>
        <taxon>Embryophyta</taxon>
        <taxon>Tracheophyta</taxon>
        <taxon>Spermatophyta</taxon>
        <taxon>Magnoliopsida</taxon>
        <taxon>eudicotyledons</taxon>
        <taxon>Gunneridae</taxon>
        <taxon>Pentapetalae</taxon>
        <taxon>asterids</taxon>
        <taxon>lamiids</taxon>
        <taxon>Solanales</taxon>
        <taxon>Solanaceae</taxon>
        <taxon>Solanoideae</taxon>
        <taxon>Solaneae</taxon>
        <taxon>Solanum</taxon>
    </lineage>
</organism>
<dbReference type="Gene3D" id="3.10.450.700">
    <property type="match status" value="1"/>
</dbReference>
<reference evidence="2" key="1">
    <citation type="submission" date="2023-08" db="EMBL/GenBank/DDBJ databases">
        <title>A de novo genome assembly of Solanum verrucosum Schlechtendal, a Mexican diploid species geographically isolated from the other diploid A-genome species in potato relatives.</title>
        <authorList>
            <person name="Hosaka K."/>
        </authorList>
    </citation>
    <scope>NUCLEOTIDE SEQUENCE</scope>
    <source>
        <tissue evidence="2">Young leaves</tissue>
    </source>
</reference>
<dbReference type="Pfam" id="PF14111">
    <property type="entry name" value="DUF4283"/>
    <property type="match status" value="1"/>
</dbReference>
<protein>
    <recommendedName>
        <fullName evidence="1">DUF4283 domain-containing protein</fullName>
    </recommendedName>
</protein>
<dbReference type="EMBL" id="CP133622">
    <property type="protein sequence ID" value="WMV55227.1"/>
    <property type="molecule type" value="Genomic_DNA"/>
</dbReference>
<proteinExistence type="predicted"/>
<dbReference type="PANTHER" id="PTHR34427">
    <property type="entry name" value="DUF4283 DOMAIN PROTEIN"/>
    <property type="match status" value="1"/>
</dbReference>
<dbReference type="Proteomes" id="UP001234989">
    <property type="component" value="Chromosome 11"/>
</dbReference>
<gene>
    <name evidence="2" type="ORF">MTR67_048612</name>
</gene>
<dbReference type="AlphaFoldDB" id="A0AAF0UZ72"/>
<accession>A0AAF0UZ72</accession>
<evidence type="ECO:0000313" key="3">
    <source>
        <dbReference type="Proteomes" id="UP001234989"/>
    </source>
</evidence>
<dbReference type="InterPro" id="IPR025558">
    <property type="entry name" value="DUF4283"/>
</dbReference>
<feature type="domain" description="DUF4283" evidence="1">
    <location>
        <begin position="148"/>
        <end position="231"/>
    </location>
</feature>